<dbReference type="Gene3D" id="3.30.70.2970">
    <property type="entry name" value="Protein of unknown function (DUF541), domain 2"/>
    <property type="match status" value="1"/>
</dbReference>
<dbReference type="InterPro" id="IPR007497">
    <property type="entry name" value="SIMPL/DUF541"/>
</dbReference>
<reference evidence="1" key="1">
    <citation type="journal article" date="2014" name="Int. J. Syst. Evol. Microbiol.">
        <title>Complete genome sequence of Corynebacterium casei LMG S-19264T (=DSM 44701T), isolated from a smear-ripened cheese.</title>
        <authorList>
            <consortium name="US DOE Joint Genome Institute (JGI-PGF)"/>
            <person name="Walter F."/>
            <person name="Albersmeier A."/>
            <person name="Kalinowski J."/>
            <person name="Ruckert C."/>
        </authorList>
    </citation>
    <scope>NUCLEOTIDE SEQUENCE</scope>
    <source>
        <strain evidence="1">CGMCC 4.7368</strain>
    </source>
</reference>
<gene>
    <name evidence="1" type="ORF">GCM10012289_42970</name>
</gene>
<accession>A0A918DN09</accession>
<dbReference type="EMBL" id="BMNH01000013">
    <property type="protein sequence ID" value="GGO73180.1"/>
    <property type="molecule type" value="Genomic_DNA"/>
</dbReference>
<dbReference type="InterPro" id="IPR052022">
    <property type="entry name" value="26kDa_periplasmic_antigen"/>
</dbReference>
<dbReference type="GO" id="GO:0006974">
    <property type="term" value="P:DNA damage response"/>
    <property type="evidence" value="ECO:0007669"/>
    <property type="project" value="TreeGrafter"/>
</dbReference>
<reference evidence="1" key="2">
    <citation type="submission" date="2020-09" db="EMBL/GenBank/DDBJ databases">
        <authorList>
            <person name="Sun Q."/>
            <person name="Zhou Y."/>
        </authorList>
    </citation>
    <scope>NUCLEOTIDE SEQUENCE</scope>
    <source>
        <strain evidence="1">CGMCC 4.7368</strain>
    </source>
</reference>
<comment type="caution">
    <text evidence="1">The sequence shown here is derived from an EMBL/GenBank/DDBJ whole genome shotgun (WGS) entry which is preliminary data.</text>
</comment>
<organism evidence="1 2">
    <name type="scientific">Nonomuraea cavernae</name>
    <dbReference type="NCBI Taxonomy" id="2045107"/>
    <lineage>
        <taxon>Bacteria</taxon>
        <taxon>Bacillati</taxon>
        <taxon>Actinomycetota</taxon>
        <taxon>Actinomycetes</taxon>
        <taxon>Streptosporangiales</taxon>
        <taxon>Streptosporangiaceae</taxon>
        <taxon>Nonomuraea</taxon>
    </lineage>
</organism>
<protein>
    <submittedName>
        <fullName evidence="1">Conserved lipoprotein LpqG</fullName>
    </submittedName>
</protein>
<name>A0A918DN09_9ACTN</name>
<dbReference type="PANTHER" id="PTHR34387:SF1">
    <property type="entry name" value="PERIPLASMIC IMMUNOGENIC PROTEIN"/>
    <property type="match status" value="1"/>
</dbReference>
<dbReference type="Proteomes" id="UP000646523">
    <property type="component" value="Unassembled WGS sequence"/>
</dbReference>
<dbReference type="Gene3D" id="3.30.110.170">
    <property type="entry name" value="Protein of unknown function (DUF541), domain 1"/>
    <property type="match status" value="1"/>
</dbReference>
<evidence type="ECO:0000313" key="1">
    <source>
        <dbReference type="EMBL" id="GGO73180.1"/>
    </source>
</evidence>
<evidence type="ECO:0000313" key="2">
    <source>
        <dbReference type="Proteomes" id="UP000646523"/>
    </source>
</evidence>
<keyword evidence="1" id="KW-0449">Lipoprotein</keyword>
<proteinExistence type="predicted"/>
<dbReference type="AlphaFoldDB" id="A0A918DN09"/>
<keyword evidence="2" id="KW-1185">Reference proteome</keyword>
<dbReference type="Pfam" id="PF04402">
    <property type="entry name" value="SIMPL"/>
    <property type="match status" value="1"/>
</dbReference>
<dbReference type="PANTHER" id="PTHR34387">
    <property type="entry name" value="SLR1258 PROTEIN"/>
    <property type="match status" value="1"/>
</dbReference>
<sequence>MGVHVNTEHEQIAVDGEGSVSAAPDVMRLSAGVEVRRSTAGEAFAAVRAAAARLSEALRAAGIAADDLRTSELSLGPEYDAYPKVSAYRAAQGVEAVVRDLSRADRVIDTVAGVGEAARLGGVAFELSDPAETLGRARVRAFRDAAAKAAQYAELAGRPLGRVVSVTEEMRGGPQPMAYSTMAAEAQPSVSPGRQTLTVGVRVVYAFGE</sequence>